<proteinExistence type="predicted"/>
<organism evidence="2 3">
    <name type="scientific">Bacteroides nordii CL02T12C05</name>
    <dbReference type="NCBI Taxonomy" id="997884"/>
    <lineage>
        <taxon>Bacteria</taxon>
        <taxon>Pseudomonadati</taxon>
        <taxon>Bacteroidota</taxon>
        <taxon>Bacteroidia</taxon>
        <taxon>Bacteroidales</taxon>
        <taxon>Bacteroidaceae</taxon>
        <taxon>Bacteroides</taxon>
    </lineage>
</organism>
<dbReference type="RefSeq" id="WP_007483629.1">
    <property type="nucleotide sequence ID" value="NZ_JH724314.1"/>
</dbReference>
<dbReference type="HOGENOM" id="CLU_493202_0_0_10"/>
<gene>
    <name evidence="2" type="ORF">HMPREF1068_00702</name>
</gene>
<dbReference type="PROSITE" id="PS51257">
    <property type="entry name" value="PROKAR_LIPOPROTEIN"/>
    <property type="match status" value="1"/>
</dbReference>
<dbReference type="Gene3D" id="2.60.40.10">
    <property type="entry name" value="Immunoglobulins"/>
    <property type="match status" value="1"/>
</dbReference>
<dbReference type="AlphaFoldDB" id="I8XTY1"/>
<dbReference type="InterPro" id="IPR013783">
    <property type="entry name" value="Ig-like_fold"/>
</dbReference>
<comment type="caution">
    <text evidence="2">The sequence shown here is derived from an EMBL/GenBank/DDBJ whole genome shotgun (WGS) entry which is preliminary data.</text>
</comment>
<dbReference type="PROSITE" id="PS50093">
    <property type="entry name" value="PKD"/>
    <property type="match status" value="1"/>
</dbReference>
<dbReference type="SUPFAM" id="SSF49299">
    <property type="entry name" value="PKD domain"/>
    <property type="match status" value="1"/>
</dbReference>
<feature type="domain" description="PKD" evidence="1">
    <location>
        <begin position="69"/>
        <end position="99"/>
    </location>
</feature>
<keyword evidence="3" id="KW-1185">Reference proteome</keyword>
<dbReference type="SUPFAM" id="SSF63825">
    <property type="entry name" value="YWTD domain"/>
    <property type="match status" value="1"/>
</dbReference>
<protein>
    <recommendedName>
        <fullName evidence="1">PKD domain-containing protein</fullName>
    </recommendedName>
</protein>
<dbReference type="InterPro" id="IPR035986">
    <property type="entry name" value="PKD_dom_sf"/>
</dbReference>
<evidence type="ECO:0000259" key="1">
    <source>
        <dbReference type="PROSITE" id="PS50093"/>
    </source>
</evidence>
<accession>I8XTY1</accession>
<sequence length="546" mass="60615">MNLLRSILSSTIFILLLVGCIENDPVYEYFPGDKIAFSYAVDGEYAIDYLVGSKIQFKNNSVAEGECIWDFGDGSEKVRESEPIHKYEVAGTYDVVLEIVGEGKLKKKILISDIFPTVSIEPIEGGVCEVDKTTIELSVYLPNPEALEVEYTWMFPQGTMDQDGNEVLEYKGENPGLLKFKNIGSQKIVLKTKLGGRSLEEGVLNVPVAYNKPAKTLYYAVKGGNLMALKLITDLPEGMNNNPFDLGIKSGQHPMNLVFNDSCLYIFDPGKQFTYISDEDGVLGDGSISAVAYDGSKVETVLTNTNAAFDDPFYGFIEGDNLYFSDRNKGITRVNKTSRNMALDRNDSRFGYFVQNERLLYYNAGYQYGAMNACMTKLSDGTWWWSKTYNGLGIFRFKESDILPSTISIGEAGKPYPVLANGFFIKSFVVDEVRKMVYYAIRDKGVYKATLSDFTDPTKITASNPGTLIQALISDSEGASGEYVDICQMALDPDDGSVYFGYRKDPASTVVSGLKRYNPTTNEIESVIDNVEIYGVAINHTKAKLF</sequence>
<dbReference type="PATRIC" id="fig|997884.3.peg.711"/>
<reference evidence="2 3" key="1">
    <citation type="submission" date="2012-02" db="EMBL/GenBank/DDBJ databases">
        <title>The Genome Sequence of Bacteroides nordii CL02T12C05.</title>
        <authorList>
            <consortium name="The Broad Institute Genome Sequencing Platform"/>
            <person name="Earl A."/>
            <person name="Ward D."/>
            <person name="Feldgarden M."/>
            <person name="Gevers D."/>
            <person name="Zitomersky N.L."/>
            <person name="Coyne M.J."/>
            <person name="Comstock L.E."/>
            <person name="Young S.K."/>
            <person name="Zeng Q."/>
            <person name="Gargeya S."/>
            <person name="Fitzgerald M."/>
            <person name="Haas B."/>
            <person name="Abouelleil A."/>
            <person name="Alvarado L."/>
            <person name="Arachchi H.M."/>
            <person name="Berlin A."/>
            <person name="Chapman S.B."/>
            <person name="Gearin G."/>
            <person name="Goldberg J."/>
            <person name="Griggs A."/>
            <person name="Gujja S."/>
            <person name="Hansen M."/>
            <person name="Heiman D."/>
            <person name="Howarth C."/>
            <person name="Larimer J."/>
            <person name="Lui A."/>
            <person name="MacDonald P.J.P."/>
            <person name="McCowen C."/>
            <person name="Montmayeur A."/>
            <person name="Murphy C."/>
            <person name="Neiman D."/>
            <person name="Pearson M."/>
            <person name="Priest M."/>
            <person name="Roberts A."/>
            <person name="Saif S."/>
            <person name="Shea T."/>
            <person name="Sisk P."/>
            <person name="Stolte C."/>
            <person name="Sykes S."/>
            <person name="Wortman J."/>
            <person name="Nusbaum C."/>
            <person name="Birren B."/>
        </authorList>
    </citation>
    <scope>NUCLEOTIDE SEQUENCE [LARGE SCALE GENOMIC DNA]</scope>
    <source>
        <strain evidence="2 3">CL02T12C05</strain>
    </source>
</reference>
<evidence type="ECO:0000313" key="2">
    <source>
        <dbReference type="EMBL" id="EIY53532.1"/>
    </source>
</evidence>
<evidence type="ECO:0000313" key="3">
    <source>
        <dbReference type="Proteomes" id="UP000003089"/>
    </source>
</evidence>
<dbReference type="eggNOG" id="COG3291">
    <property type="taxonomic scope" value="Bacteria"/>
</dbReference>
<dbReference type="STRING" id="997884.HMPREF1068_00702"/>
<dbReference type="InterPro" id="IPR000601">
    <property type="entry name" value="PKD_dom"/>
</dbReference>
<name>I8XTY1_9BACE</name>
<dbReference type="Proteomes" id="UP000003089">
    <property type="component" value="Unassembled WGS sequence"/>
</dbReference>
<dbReference type="CDD" id="cd00146">
    <property type="entry name" value="PKD"/>
    <property type="match status" value="1"/>
</dbReference>
<dbReference type="EMBL" id="AGXS01000011">
    <property type="protein sequence ID" value="EIY53532.1"/>
    <property type="molecule type" value="Genomic_DNA"/>
</dbReference>